<dbReference type="Pfam" id="PF14200">
    <property type="entry name" value="RicinB_lectin_2"/>
    <property type="match status" value="3"/>
</dbReference>
<dbReference type="Proteomes" id="UP000248553">
    <property type="component" value="Unassembled WGS sequence"/>
</dbReference>
<dbReference type="RefSeq" id="WP_111479532.1">
    <property type="nucleotide sequence ID" value="NZ_QHKM01000006.1"/>
</dbReference>
<dbReference type="Gene3D" id="1.10.390.10">
    <property type="entry name" value="Neutral Protease Domain 2"/>
    <property type="match status" value="1"/>
</dbReference>
<evidence type="ECO:0000256" key="6">
    <source>
        <dbReference type="ARBA" id="ARBA00022833"/>
    </source>
</evidence>
<dbReference type="InterPro" id="IPR000772">
    <property type="entry name" value="Ricin_B_lectin"/>
</dbReference>
<dbReference type="InterPro" id="IPR027268">
    <property type="entry name" value="Peptidase_M4/M1_CTD_sf"/>
</dbReference>
<feature type="active site" description="Proton donor" evidence="8">
    <location>
        <position position="457"/>
    </location>
</feature>
<evidence type="ECO:0000256" key="8">
    <source>
        <dbReference type="PIRSR" id="PIRSR623612-1"/>
    </source>
</evidence>
<accession>A0A328BFE5</accession>
<organism evidence="11 12">
    <name type="scientific">Hymenobacter edaphi</name>
    <dbReference type="NCBI Taxonomy" id="2211146"/>
    <lineage>
        <taxon>Bacteria</taxon>
        <taxon>Pseudomonadati</taxon>
        <taxon>Bacteroidota</taxon>
        <taxon>Cytophagia</taxon>
        <taxon>Cytophagales</taxon>
        <taxon>Hymenobacteraceae</taxon>
        <taxon>Hymenobacter</taxon>
    </lineage>
</organism>
<evidence type="ECO:0000313" key="11">
    <source>
        <dbReference type="EMBL" id="RAK64584.1"/>
    </source>
</evidence>
<gene>
    <name evidence="11" type="ORF">DLM85_18000</name>
</gene>
<dbReference type="EMBL" id="QHKM01000006">
    <property type="protein sequence ID" value="RAK64584.1"/>
    <property type="molecule type" value="Genomic_DNA"/>
</dbReference>
<feature type="domain" description="Ricin B lectin" evidence="10">
    <location>
        <begin position="560"/>
        <end position="696"/>
    </location>
</feature>
<dbReference type="InterPro" id="IPR026444">
    <property type="entry name" value="Secre_tail"/>
</dbReference>
<dbReference type="PANTHER" id="PTHR33794:SF1">
    <property type="entry name" value="BACILLOLYSIN"/>
    <property type="match status" value="1"/>
</dbReference>
<dbReference type="SMART" id="SM00458">
    <property type="entry name" value="RICIN"/>
    <property type="match status" value="2"/>
</dbReference>
<dbReference type="Pfam" id="PF18962">
    <property type="entry name" value="Por_Secre_tail"/>
    <property type="match status" value="1"/>
</dbReference>
<dbReference type="CDD" id="cd00161">
    <property type="entry name" value="beta-trefoil_Ricin-like"/>
    <property type="match status" value="2"/>
</dbReference>
<dbReference type="AlphaFoldDB" id="A0A328BFE5"/>
<dbReference type="GO" id="GO:0004222">
    <property type="term" value="F:metalloendopeptidase activity"/>
    <property type="evidence" value="ECO:0007669"/>
    <property type="project" value="InterPro"/>
</dbReference>
<evidence type="ECO:0000256" key="3">
    <source>
        <dbReference type="ARBA" id="ARBA00022723"/>
    </source>
</evidence>
<feature type="signal peptide" evidence="9">
    <location>
        <begin position="1"/>
        <end position="23"/>
    </location>
</feature>
<keyword evidence="5" id="KW-0378">Hydrolase</keyword>
<keyword evidence="6" id="KW-0862">Zinc</keyword>
<dbReference type="CDD" id="cd09597">
    <property type="entry name" value="M4_TLP"/>
    <property type="match status" value="1"/>
</dbReference>
<dbReference type="InterPro" id="IPR013856">
    <property type="entry name" value="Peptidase_M4_domain"/>
</dbReference>
<evidence type="ECO:0000256" key="2">
    <source>
        <dbReference type="ARBA" id="ARBA00022670"/>
    </source>
</evidence>
<comment type="similarity">
    <text evidence="1">Belongs to the peptidase M4 family.</text>
</comment>
<dbReference type="SUPFAM" id="SSF50370">
    <property type="entry name" value="Ricin B-like lectins"/>
    <property type="match status" value="2"/>
</dbReference>
<keyword evidence="2" id="KW-0645">Protease</keyword>
<evidence type="ECO:0000256" key="7">
    <source>
        <dbReference type="ARBA" id="ARBA00023049"/>
    </source>
</evidence>
<feature type="active site" evidence="8">
    <location>
        <position position="373"/>
    </location>
</feature>
<dbReference type="GO" id="GO:0046872">
    <property type="term" value="F:metal ion binding"/>
    <property type="evidence" value="ECO:0007669"/>
    <property type="project" value="UniProtKB-KW"/>
</dbReference>
<evidence type="ECO:0000256" key="4">
    <source>
        <dbReference type="ARBA" id="ARBA00022729"/>
    </source>
</evidence>
<keyword evidence="3" id="KW-0479">Metal-binding</keyword>
<dbReference type="PANTHER" id="PTHR33794">
    <property type="entry name" value="BACILLOLYSIN"/>
    <property type="match status" value="1"/>
</dbReference>
<dbReference type="Pfam" id="PF07504">
    <property type="entry name" value="FTP"/>
    <property type="match status" value="1"/>
</dbReference>
<reference evidence="12" key="1">
    <citation type="submission" date="2018-05" db="EMBL/GenBank/DDBJ databases">
        <authorList>
            <person name="Nie L."/>
        </authorList>
    </citation>
    <scope>NUCLEOTIDE SEQUENCE [LARGE SCALE GENOMIC DNA]</scope>
    <source>
        <strain evidence="12">NL</strain>
    </source>
</reference>
<feature type="chain" id="PRO_5016355860" description="Ricin B lectin domain-containing protein" evidence="9">
    <location>
        <begin position="24"/>
        <end position="935"/>
    </location>
</feature>
<dbReference type="Pfam" id="PF02868">
    <property type="entry name" value="Peptidase_M4_C"/>
    <property type="match status" value="1"/>
</dbReference>
<dbReference type="Gene3D" id="3.10.450.490">
    <property type="match status" value="1"/>
</dbReference>
<proteinExistence type="inferred from homology"/>
<dbReference type="PROSITE" id="PS50231">
    <property type="entry name" value="RICIN_B_LECTIN"/>
    <property type="match status" value="2"/>
</dbReference>
<keyword evidence="7" id="KW-0482">Metalloprotease</keyword>
<dbReference type="InterPro" id="IPR011096">
    <property type="entry name" value="FTP_domain"/>
</dbReference>
<evidence type="ECO:0000256" key="9">
    <source>
        <dbReference type="SAM" id="SignalP"/>
    </source>
</evidence>
<evidence type="ECO:0000256" key="5">
    <source>
        <dbReference type="ARBA" id="ARBA00022801"/>
    </source>
</evidence>
<name>A0A328BFE5_9BACT</name>
<dbReference type="Gene3D" id="3.10.170.10">
    <property type="match status" value="1"/>
</dbReference>
<evidence type="ECO:0000259" key="10">
    <source>
        <dbReference type="SMART" id="SM00458"/>
    </source>
</evidence>
<keyword evidence="4 9" id="KW-0732">Signal</keyword>
<dbReference type="InterPro" id="IPR050728">
    <property type="entry name" value="Zinc_Metalloprotease_M4"/>
</dbReference>
<keyword evidence="12" id="KW-1185">Reference proteome</keyword>
<feature type="domain" description="Ricin B lectin" evidence="10">
    <location>
        <begin position="698"/>
        <end position="836"/>
    </location>
</feature>
<dbReference type="Gene3D" id="2.80.10.50">
    <property type="match status" value="3"/>
</dbReference>
<dbReference type="InterPro" id="IPR035992">
    <property type="entry name" value="Ricin_B-like_lectins"/>
</dbReference>
<dbReference type="OrthoDB" id="291295at2"/>
<evidence type="ECO:0000313" key="12">
    <source>
        <dbReference type="Proteomes" id="UP000248553"/>
    </source>
</evidence>
<protein>
    <recommendedName>
        <fullName evidence="10">Ricin B lectin domain-containing protein</fullName>
    </recommendedName>
</protein>
<comment type="caution">
    <text evidence="11">The sequence shown here is derived from an EMBL/GenBank/DDBJ whole genome shotgun (WGS) entry which is preliminary data.</text>
</comment>
<sequence length="935" mass="102244">MKKSYLSYAWLFAGLLAPAALQAQDSGPKPHRTLARNGEPALVEFRSQGLQYRTDQVQRLFASELRLGPHDQLLRQEAPATDAIGVAHEKFQQFFKGVRVEGNNYTVHSREGVVESLSGHFERIPEGLSATPALPADKALAAALRHVGATRYMWQDPRAEAQLREQEHNDRATYAPTGELVVVHAPARRKPAAEARTVLAWKFNIYAQEPVSRAYVYVDAHSGQVVLVNDIIKHATGTFETRYSGTQTGNTEPGGWGYELRDNSRGGGIETWDYNAGSIFTDNDNNWTAAEYDNADKDNAALDAHWGAQAVYDYWKNVHNRNSYDGQGGTLRSYVHYGTGVDNAYWAGNGTMYYGDGSYYFTPLTSLDVCAHEMGHGICETTANLYYGYESGALNEGYSDVWGAVIENYKAPNKQNWLIGEEITIGGGALRSMSDPHAYGQPAYYQGQYWDPFEEVHTNSGVFNHWFYILSTGKAGVNEGGNAYRVNGIGMAEAAKIAFRAESQYLSMWSEYWDARTYTIQAAIDLYGYGSAEEIAVTNAWFAVGIGAAHPGLPFAPFSTHQILAKHSGKALDINKASQSPGAAAIQWPFDPYTLNQFWYIQPVSSNAYKLTAAHSGQALEIGGSNTNAGALANQWPYVGGANQQFRIENVGGNDFRIVAQHSGQALEVGGASQDDRATVNQWPYQGTDHQKWNLAQVGVYKIVNKHSGQALDIRQASQTGGAGAIQWPFDPNTSNQYWEIQSVGNGRYKLIVQHSGQALEIGAANTNPGALANQWPYWGGTNQQFEIESVGGGAFRIIAVHSGQVLEVGGASTADGATINQWPYQGTDHQKWYIQSIYRDYIPRPAGSTADVTQAPLTNTLALYPNPASNQLTLAVAGTGQLSTATITDARGAVLLTGRPDASGKLDISKLKRGLYFVTVSDGTRTYRQKFAKD</sequence>
<dbReference type="InterPro" id="IPR001570">
    <property type="entry name" value="Peptidase_M4_C_domain"/>
</dbReference>
<dbReference type="PRINTS" id="PR00730">
    <property type="entry name" value="THERMOLYSIN"/>
</dbReference>
<dbReference type="GO" id="GO:0006508">
    <property type="term" value="P:proteolysis"/>
    <property type="evidence" value="ECO:0007669"/>
    <property type="project" value="UniProtKB-KW"/>
</dbReference>
<dbReference type="NCBIfam" id="TIGR04183">
    <property type="entry name" value="Por_Secre_tail"/>
    <property type="match status" value="1"/>
</dbReference>
<dbReference type="SUPFAM" id="SSF55486">
    <property type="entry name" value="Metalloproteases ('zincins'), catalytic domain"/>
    <property type="match status" value="1"/>
</dbReference>
<dbReference type="InterPro" id="IPR023612">
    <property type="entry name" value="Peptidase_M4"/>
</dbReference>
<evidence type="ECO:0000256" key="1">
    <source>
        <dbReference type="ARBA" id="ARBA00009388"/>
    </source>
</evidence>
<dbReference type="Pfam" id="PF01447">
    <property type="entry name" value="Peptidase_M4"/>
    <property type="match status" value="1"/>
</dbReference>